<evidence type="ECO:0000313" key="2">
    <source>
        <dbReference type="Proteomes" id="UP000027265"/>
    </source>
</evidence>
<dbReference type="AlphaFoldDB" id="A0A067PKY3"/>
<sequence length="522" mass="58419">MAKKRAGRKVKPARVAAVPPPIVESVERQHNATRPAAGLPVETLAAIFESTIQPMDDLVDSLNVRNFHRKCPTLLPRRSNIIQDHLTQVCHRWREVALACPRLWTSIFTGPPEYLDAIISRSKDTELHVNLLSSKKNPGFEESTLSLAVCHLPRLRTLVIPFDSVLISIFKQLCTSTPSLRSLVIWHPNDGSQAPLEPLLLRGGTPSLRHLCLYNVDFSWDCKIFRNLTTLRISESLTDVLGNMSVTLAALQQMESSLEVLSLVRALPAISAQDDSPIVTLQNLRELEFHDQIERCTHILTHLVLPNRPSLRIRISGRSLALPTLPASLEQLFQVLQDRLADGGGAGTLTCLELNPIVGLCVHDSGGHSGLVQRLHVDLSPISVNSRPAWFPLFRMFCTETITVLFLHEMHYLNNRAMMELFGPMNRSTVLHCYIFGDPSFDFVSWLFPLQESFPALVRLTLRRMSMTRAMSGITLPDCLEALLETQSQVRKLPQLVLRLCSDVSPEIISKLAKYVGNVSIE</sequence>
<keyword evidence="2" id="KW-1185">Reference proteome</keyword>
<dbReference type="STRING" id="933084.A0A067PKY3"/>
<evidence type="ECO:0000313" key="1">
    <source>
        <dbReference type="EMBL" id="KDQ51126.1"/>
    </source>
</evidence>
<gene>
    <name evidence="1" type="ORF">JAAARDRAFT_199346</name>
</gene>
<dbReference type="InterPro" id="IPR032675">
    <property type="entry name" value="LRR_dom_sf"/>
</dbReference>
<dbReference type="OrthoDB" id="2269034at2759"/>
<dbReference type="InParanoid" id="A0A067PKY3"/>
<dbReference type="Proteomes" id="UP000027265">
    <property type="component" value="Unassembled WGS sequence"/>
</dbReference>
<proteinExistence type="predicted"/>
<dbReference type="EMBL" id="KL197751">
    <property type="protein sequence ID" value="KDQ51126.1"/>
    <property type="molecule type" value="Genomic_DNA"/>
</dbReference>
<organism evidence="1 2">
    <name type="scientific">Jaapia argillacea MUCL 33604</name>
    <dbReference type="NCBI Taxonomy" id="933084"/>
    <lineage>
        <taxon>Eukaryota</taxon>
        <taxon>Fungi</taxon>
        <taxon>Dikarya</taxon>
        <taxon>Basidiomycota</taxon>
        <taxon>Agaricomycotina</taxon>
        <taxon>Agaricomycetes</taxon>
        <taxon>Agaricomycetidae</taxon>
        <taxon>Jaapiales</taxon>
        <taxon>Jaapiaceae</taxon>
        <taxon>Jaapia</taxon>
    </lineage>
</organism>
<dbReference type="Gene3D" id="3.80.10.10">
    <property type="entry name" value="Ribonuclease Inhibitor"/>
    <property type="match status" value="1"/>
</dbReference>
<name>A0A067PKY3_9AGAM</name>
<dbReference type="HOGENOM" id="CLU_461556_0_0_1"/>
<accession>A0A067PKY3</accession>
<reference evidence="2" key="1">
    <citation type="journal article" date="2014" name="Proc. Natl. Acad. Sci. U.S.A.">
        <title>Extensive sampling of basidiomycete genomes demonstrates inadequacy of the white-rot/brown-rot paradigm for wood decay fungi.</title>
        <authorList>
            <person name="Riley R."/>
            <person name="Salamov A.A."/>
            <person name="Brown D.W."/>
            <person name="Nagy L.G."/>
            <person name="Floudas D."/>
            <person name="Held B.W."/>
            <person name="Levasseur A."/>
            <person name="Lombard V."/>
            <person name="Morin E."/>
            <person name="Otillar R."/>
            <person name="Lindquist E.A."/>
            <person name="Sun H."/>
            <person name="LaButti K.M."/>
            <person name="Schmutz J."/>
            <person name="Jabbour D."/>
            <person name="Luo H."/>
            <person name="Baker S.E."/>
            <person name="Pisabarro A.G."/>
            <person name="Walton J.D."/>
            <person name="Blanchette R.A."/>
            <person name="Henrissat B."/>
            <person name="Martin F."/>
            <person name="Cullen D."/>
            <person name="Hibbett D.S."/>
            <person name="Grigoriev I.V."/>
        </authorList>
    </citation>
    <scope>NUCLEOTIDE SEQUENCE [LARGE SCALE GENOMIC DNA]</scope>
    <source>
        <strain evidence="2">MUCL 33604</strain>
    </source>
</reference>
<protein>
    <submittedName>
        <fullName evidence="1">Uncharacterized protein</fullName>
    </submittedName>
</protein>